<dbReference type="PATRIC" id="fig|89059.3.peg.21"/>
<dbReference type="AlphaFoldDB" id="A0A0R2KFV1"/>
<sequence>MNNNNNEVIGWGESFTAEESEFTLISAGNYPFTVKEMDRKIYDGSGKIPNGTPYAEVKCEVTGPEGTTTISERLYLLKRMQWKLTQFFQSIGQGVVIGQPFQPNWSTVVGSKGMAEIEVNSYNDKDGNPKKNNRIKNFLKPGEGQPESQPVQQQQPQPNQQPTKPQTPPANNQWGNGGTAF</sequence>
<reference evidence="2 3" key="1">
    <citation type="journal article" date="2015" name="Genome Announc.">
        <title>Expanding the biotechnology potential of lactobacilli through comparative genomics of 213 strains and associated genera.</title>
        <authorList>
            <person name="Sun Z."/>
            <person name="Harris H.M."/>
            <person name="McCann A."/>
            <person name="Guo C."/>
            <person name="Argimon S."/>
            <person name="Zhang W."/>
            <person name="Yang X."/>
            <person name="Jeffery I.B."/>
            <person name="Cooney J.C."/>
            <person name="Kagawa T.F."/>
            <person name="Liu W."/>
            <person name="Song Y."/>
            <person name="Salvetti E."/>
            <person name="Wrobel A."/>
            <person name="Rasinkangas P."/>
            <person name="Parkhill J."/>
            <person name="Rea M.C."/>
            <person name="O'Sullivan O."/>
            <person name="Ritari J."/>
            <person name="Douillard F.P."/>
            <person name="Paul Ross R."/>
            <person name="Yang R."/>
            <person name="Briner A.E."/>
            <person name="Felis G.E."/>
            <person name="de Vos W.M."/>
            <person name="Barrangou R."/>
            <person name="Klaenhammer T.R."/>
            <person name="Caufield P.W."/>
            <person name="Cui Y."/>
            <person name="Zhang H."/>
            <person name="O'Toole P.W."/>
        </authorList>
    </citation>
    <scope>NUCLEOTIDE SEQUENCE [LARGE SCALE GENOMIC DNA]</scope>
    <source>
        <strain evidence="2 3">DSM 15353</strain>
    </source>
</reference>
<name>A0A0R2KFV1_9LACO</name>
<gene>
    <name evidence="2" type="ORF">IV43_GL000021</name>
</gene>
<dbReference type="OrthoDB" id="1645191at2"/>
<protein>
    <submittedName>
        <fullName evidence="2">Phage protein</fullName>
    </submittedName>
</protein>
<dbReference type="RefSeq" id="WP_010494447.1">
    <property type="nucleotide sequence ID" value="NZ_JQBK01000001.1"/>
</dbReference>
<dbReference type="EMBL" id="JQBK01000001">
    <property type="protein sequence ID" value="KRN88171.1"/>
    <property type="molecule type" value="Genomic_DNA"/>
</dbReference>
<feature type="compositionally biased region" description="Low complexity" evidence="1">
    <location>
        <begin position="145"/>
        <end position="173"/>
    </location>
</feature>
<accession>A0A0R2KFV1</accession>
<dbReference type="Proteomes" id="UP000051491">
    <property type="component" value="Unassembled WGS sequence"/>
</dbReference>
<comment type="caution">
    <text evidence="2">The sequence shown here is derived from an EMBL/GenBank/DDBJ whole genome shotgun (WGS) entry which is preliminary data.</text>
</comment>
<evidence type="ECO:0000256" key="1">
    <source>
        <dbReference type="SAM" id="MobiDB-lite"/>
    </source>
</evidence>
<feature type="region of interest" description="Disordered" evidence="1">
    <location>
        <begin position="121"/>
        <end position="181"/>
    </location>
</feature>
<evidence type="ECO:0000313" key="2">
    <source>
        <dbReference type="EMBL" id="KRN88171.1"/>
    </source>
</evidence>
<proteinExistence type="predicted"/>
<evidence type="ECO:0000313" key="3">
    <source>
        <dbReference type="Proteomes" id="UP000051491"/>
    </source>
</evidence>
<organism evidence="2 3">
    <name type="scientific">Ligilactobacillus acidipiscis</name>
    <dbReference type="NCBI Taxonomy" id="89059"/>
    <lineage>
        <taxon>Bacteria</taxon>
        <taxon>Bacillati</taxon>
        <taxon>Bacillota</taxon>
        <taxon>Bacilli</taxon>
        <taxon>Lactobacillales</taxon>
        <taxon>Lactobacillaceae</taxon>
        <taxon>Ligilactobacillus</taxon>
    </lineage>
</organism>